<dbReference type="EMBL" id="VSRR010002326">
    <property type="protein sequence ID" value="MPC30836.1"/>
    <property type="molecule type" value="Genomic_DNA"/>
</dbReference>
<sequence length="68" mass="7832">MPAGAQEERDGRRWARGCVCSPFLPRPTDFAQQEGRRSEHSRGSEHGILGARYDLFHIRTLMRECLEC</sequence>
<dbReference type="AlphaFoldDB" id="A0A5B7ECA0"/>
<accession>A0A5B7ECA0</accession>
<organism evidence="1 2">
    <name type="scientific">Portunus trituberculatus</name>
    <name type="common">Swimming crab</name>
    <name type="synonym">Neptunus trituberculatus</name>
    <dbReference type="NCBI Taxonomy" id="210409"/>
    <lineage>
        <taxon>Eukaryota</taxon>
        <taxon>Metazoa</taxon>
        <taxon>Ecdysozoa</taxon>
        <taxon>Arthropoda</taxon>
        <taxon>Crustacea</taxon>
        <taxon>Multicrustacea</taxon>
        <taxon>Malacostraca</taxon>
        <taxon>Eumalacostraca</taxon>
        <taxon>Eucarida</taxon>
        <taxon>Decapoda</taxon>
        <taxon>Pleocyemata</taxon>
        <taxon>Brachyura</taxon>
        <taxon>Eubrachyura</taxon>
        <taxon>Portunoidea</taxon>
        <taxon>Portunidae</taxon>
        <taxon>Portuninae</taxon>
        <taxon>Portunus</taxon>
    </lineage>
</organism>
<evidence type="ECO:0000313" key="2">
    <source>
        <dbReference type="Proteomes" id="UP000324222"/>
    </source>
</evidence>
<comment type="caution">
    <text evidence="1">The sequence shown here is derived from an EMBL/GenBank/DDBJ whole genome shotgun (WGS) entry which is preliminary data.</text>
</comment>
<evidence type="ECO:0000313" key="1">
    <source>
        <dbReference type="EMBL" id="MPC30836.1"/>
    </source>
</evidence>
<dbReference type="Proteomes" id="UP000324222">
    <property type="component" value="Unassembled WGS sequence"/>
</dbReference>
<keyword evidence="2" id="KW-1185">Reference proteome</keyword>
<name>A0A5B7ECA0_PORTR</name>
<reference evidence="1 2" key="1">
    <citation type="submission" date="2019-05" db="EMBL/GenBank/DDBJ databases">
        <title>Another draft genome of Portunus trituberculatus and its Hox gene families provides insights of decapod evolution.</title>
        <authorList>
            <person name="Jeong J.-H."/>
            <person name="Song I."/>
            <person name="Kim S."/>
            <person name="Choi T."/>
            <person name="Kim D."/>
            <person name="Ryu S."/>
            <person name="Kim W."/>
        </authorList>
    </citation>
    <scope>NUCLEOTIDE SEQUENCE [LARGE SCALE GENOMIC DNA]</scope>
    <source>
        <tissue evidence="1">Muscle</tissue>
    </source>
</reference>
<protein>
    <submittedName>
        <fullName evidence="1">Uncharacterized protein</fullName>
    </submittedName>
</protein>
<proteinExistence type="predicted"/>
<gene>
    <name evidence="1" type="ORF">E2C01_024105</name>
</gene>